<dbReference type="GO" id="GO:0016020">
    <property type="term" value="C:membrane"/>
    <property type="evidence" value="ECO:0000318"/>
    <property type="project" value="GO_Central"/>
</dbReference>
<feature type="transmembrane region" description="Helical" evidence="12">
    <location>
        <begin position="180"/>
        <end position="200"/>
    </location>
</feature>
<feature type="transmembrane region" description="Helical" evidence="12">
    <location>
        <begin position="556"/>
        <end position="577"/>
    </location>
</feature>
<evidence type="ECO:0000256" key="11">
    <source>
        <dbReference type="SAM" id="MobiDB-lite"/>
    </source>
</evidence>
<dbReference type="FunCoup" id="A0A1B6PJ34">
    <property type="interactions" value="521"/>
</dbReference>
<protein>
    <submittedName>
        <fullName evidence="13">Uncharacterized protein</fullName>
    </submittedName>
</protein>
<feature type="region of interest" description="Disordered" evidence="11">
    <location>
        <begin position="48"/>
        <end position="72"/>
    </location>
</feature>
<dbReference type="Pfam" id="PF13347">
    <property type="entry name" value="MFS_2"/>
    <property type="match status" value="1"/>
</dbReference>
<evidence type="ECO:0000256" key="6">
    <source>
        <dbReference type="ARBA" id="ARBA00022597"/>
    </source>
</evidence>
<comment type="pathway">
    <text evidence="2">Glycan biosynthesis; sucrose metabolism.</text>
</comment>
<feature type="transmembrane region" description="Helical" evidence="12">
    <location>
        <begin position="220"/>
        <end position="241"/>
    </location>
</feature>
<organism evidence="13 14">
    <name type="scientific">Sorghum bicolor</name>
    <name type="common">Sorghum</name>
    <name type="synonym">Sorghum vulgare</name>
    <dbReference type="NCBI Taxonomy" id="4558"/>
    <lineage>
        <taxon>Eukaryota</taxon>
        <taxon>Viridiplantae</taxon>
        <taxon>Streptophyta</taxon>
        <taxon>Embryophyta</taxon>
        <taxon>Tracheophyta</taxon>
        <taxon>Spermatophyta</taxon>
        <taxon>Magnoliopsida</taxon>
        <taxon>Liliopsida</taxon>
        <taxon>Poales</taxon>
        <taxon>Poaceae</taxon>
        <taxon>PACMAD clade</taxon>
        <taxon>Panicoideae</taxon>
        <taxon>Andropogonodae</taxon>
        <taxon>Andropogoneae</taxon>
        <taxon>Sorghinae</taxon>
        <taxon>Sorghum</taxon>
    </lineage>
</organism>
<feature type="transmembrane region" description="Helical" evidence="12">
    <location>
        <begin position="361"/>
        <end position="380"/>
    </location>
</feature>
<keyword evidence="6" id="KW-0762">Sugar transport</keyword>
<feature type="transmembrane region" description="Helical" evidence="12">
    <location>
        <begin position="489"/>
        <end position="512"/>
    </location>
</feature>
<keyword evidence="4" id="KW-0813">Transport</keyword>
<feature type="transmembrane region" description="Helical" evidence="12">
    <location>
        <begin position="108"/>
        <end position="125"/>
    </location>
</feature>
<dbReference type="InterPro" id="IPR036259">
    <property type="entry name" value="MFS_trans_sf"/>
</dbReference>
<name>A0A1B6PJ34_SORBI</name>
<dbReference type="InParanoid" id="A0A1B6PJ34"/>
<evidence type="ECO:0000256" key="2">
    <source>
        <dbReference type="ARBA" id="ARBA00004914"/>
    </source>
</evidence>
<evidence type="ECO:0000256" key="9">
    <source>
        <dbReference type="ARBA" id="ARBA00022989"/>
    </source>
</evidence>
<evidence type="ECO:0000313" key="14">
    <source>
        <dbReference type="Proteomes" id="UP000000768"/>
    </source>
</evidence>
<reference evidence="14" key="2">
    <citation type="journal article" date="2018" name="Plant J.">
        <title>The Sorghum bicolor reference genome: improved assembly, gene annotations, a transcriptome atlas, and signatures of genome organization.</title>
        <authorList>
            <person name="McCormick R.F."/>
            <person name="Truong S.K."/>
            <person name="Sreedasyam A."/>
            <person name="Jenkins J."/>
            <person name="Shu S."/>
            <person name="Sims D."/>
            <person name="Kennedy M."/>
            <person name="Amirebrahimi M."/>
            <person name="Weers B.D."/>
            <person name="McKinley B."/>
            <person name="Mattison A."/>
            <person name="Morishige D.T."/>
            <person name="Grimwood J."/>
            <person name="Schmutz J."/>
            <person name="Mullet J.E."/>
        </authorList>
    </citation>
    <scope>NUCLEOTIDE SEQUENCE [LARGE SCALE GENOMIC DNA]</scope>
    <source>
        <strain evidence="14">cv. BTx623</strain>
    </source>
</reference>
<sequence length="596" mass="63044">MLEIKLATPSRFIRRSRARRSSLSNPILPVRDRDYLPCACFVRSCSSHSSHLAPPQPAAAMDDGDVGEEDANKQRLERATMNLERGVVAGEKGDGSGGNASRKPPIGIVRLFLACMVSGGIQYGWALQLSLLSPYSQTLGISHSYVSLTWICGPIAGFVVQPIVGYYSDRCTSKIGRRRPFILAGCIVICLSVLMIGFSADIGRRLGDTKEQCSTFTGSRWYAAAVYIVGFWFLDFANNTVQGPARAMMADLAAGQHGPNVGQAIFSLWLALGGVLGYLAGANARWHEWLPWLKTAACCDACANLKGAFLTALILIIITMSVTLWLAGEQQLDKDNVVDASGGACSLFVHLFKSLKNLPPAMLGVLAVTAVTWLSWFPFIQYNTDWMGREIFHGEPQGAGGKADLYNAGVREGAVGLLFCSVALGVTSFLLPKLCRKLTSRVVWSISNLMVFALLTAMVVLGMVSMKGYKPSLAASLSAGPDHTFKSAALAIFALIGIPQAVLFTVPCAVACEIATEEGGGQGLTLGVLNIAVVLPQLLIALSAGPIDGAFGKGNAPALGIGAVFALISAVLALVLLPKTRGVSNASATVMASGHC</sequence>
<evidence type="ECO:0000313" key="13">
    <source>
        <dbReference type="EMBL" id="KXG25660.1"/>
    </source>
</evidence>
<evidence type="ECO:0000256" key="4">
    <source>
        <dbReference type="ARBA" id="ARBA00022448"/>
    </source>
</evidence>
<keyword evidence="14" id="KW-1185">Reference proteome</keyword>
<dbReference type="GO" id="GO:0008506">
    <property type="term" value="F:sucrose:proton symporter activity"/>
    <property type="evidence" value="ECO:0000318"/>
    <property type="project" value="GO_Central"/>
</dbReference>
<dbReference type="SUPFAM" id="SSF103473">
    <property type="entry name" value="MFS general substrate transporter"/>
    <property type="match status" value="1"/>
</dbReference>
<dbReference type="GO" id="GO:0005364">
    <property type="term" value="F:maltose:proton symporter activity"/>
    <property type="evidence" value="ECO:0007669"/>
    <property type="project" value="UniProtKB-ARBA"/>
</dbReference>
<dbReference type="Proteomes" id="UP000000768">
    <property type="component" value="Chromosome 7"/>
</dbReference>
<reference evidence="13 14" key="1">
    <citation type="journal article" date="2009" name="Nature">
        <title>The Sorghum bicolor genome and the diversification of grasses.</title>
        <authorList>
            <person name="Paterson A.H."/>
            <person name="Bowers J.E."/>
            <person name="Bruggmann R."/>
            <person name="Dubchak I."/>
            <person name="Grimwood J."/>
            <person name="Gundlach H."/>
            <person name="Haberer G."/>
            <person name="Hellsten U."/>
            <person name="Mitros T."/>
            <person name="Poliakov A."/>
            <person name="Schmutz J."/>
            <person name="Spannagl M."/>
            <person name="Tang H."/>
            <person name="Wang X."/>
            <person name="Wicker T."/>
            <person name="Bharti A.K."/>
            <person name="Chapman J."/>
            <person name="Feltus F.A."/>
            <person name="Gowik U."/>
            <person name="Grigoriev I.V."/>
            <person name="Lyons E."/>
            <person name="Maher C.A."/>
            <person name="Martis M."/>
            <person name="Narechania A."/>
            <person name="Otillar R.P."/>
            <person name="Penning B.W."/>
            <person name="Salamov A.A."/>
            <person name="Wang Y."/>
            <person name="Zhang L."/>
            <person name="Carpita N.C."/>
            <person name="Freeling M."/>
            <person name="Gingle A.R."/>
            <person name="Hash C.T."/>
            <person name="Keller B."/>
            <person name="Klein P."/>
            <person name="Kresovich S."/>
            <person name="McCann M.C."/>
            <person name="Ming R."/>
            <person name="Peterson D.G."/>
            <person name="Mehboob-ur-Rahman"/>
            <person name="Ware D."/>
            <person name="Westhoff P."/>
            <person name="Mayer K.F."/>
            <person name="Messing J."/>
            <person name="Rokhsar D.S."/>
        </authorList>
    </citation>
    <scope>NUCLEOTIDE SEQUENCE [LARGE SCALE GENOMIC DNA]</scope>
    <source>
        <strain evidence="14">cv. BTx623</strain>
    </source>
</reference>
<evidence type="ECO:0000256" key="12">
    <source>
        <dbReference type="SAM" id="Phobius"/>
    </source>
</evidence>
<feature type="transmembrane region" description="Helical" evidence="12">
    <location>
        <begin position="413"/>
        <end position="431"/>
    </location>
</feature>
<keyword evidence="7 12" id="KW-0812">Transmembrane</keyword>
<keyword evidence="8" id="KW-0769">Symport</keyword>
<dbReference type="GO" id="GO:0005886">
    <property type="term" value="C:plasma membrane"/>
    <property type="evidence" value="ECO:0007669"/>
    <property type="project" value="UniProtKB-SubCell"/>
</dbReference>
<keyword evidence="10 12" id="KW-0472">Membrane</keyword>
<evidence type="ECO:0000256" key="1">
    <source>
        <dbReference type="ARBA" id="ARBA00004651"/>
    </source>
</evidence>
<dbReference type="FunFam" id="1.20.1250.20:FF:000182">
    <property type="entry name" value="Sucrose transporter SUC2"/>
    <property type="match status" value="1"/>
</dbReference>
<dbReference type="ExpressionAtlas" id="A0A1B6PJ34">
    <property type="expression patterns" value="baseline and differential"/>
</dbReference>
<dbReference type="PANTHER" id="PTHR19432">
    <property type="entry name" value="SUGAR TRANSPORTER"/>
    <property type="match status" value="1"/>
</dbReference>
<evidence type="ECO:0000256" key="8">
    <source>
        <dbReference type="ARBA" id="ARBA00022847"/>
    </source>
</evidence>
<evidence type="ECO:0000256" key="10">
    <source>
        <dbReference type="ARBA" id="ARBA00023136"/>
    </source>
</evidence>
<feature type="transmembrane region" description="Helical" evidence="12">
    <location>
        <begin position="145"/>
        <end position="168"/>
    </location>
</feature>
<evidence type="ECO:0000256" key="3">
    <source>
        <dbReference type="ARBA" id="ARBA00007134"/>
    </source>
</evidence>
<dbReference type="FunFam" id="1.20.1250.20:FF:000366">
    <property type="entry name" value="Sucrose transport protein SUT5"/>
    <property type="match status" value="1"/>
</dbReference>
<dbReference type="EMBL" id="CM000766">
    <property type="protein sequence ID" value="KXG25660.1"/>
    <property type="molecule type" value="Genomic_DNA"/>
</dbReference>
<feature type="transmembrane region" description="Helical" evidence="12">
    <location>
        <begin position="308"/>
        <end position="327"/>
    </location>
</feature>
<dbReference type="OrthoDB" id="28755at2759"/>
<comment type="similarity">
    <text evidence="3">Belongs to the glycoside-pentoside-hexuronide (GPH) cation symporter transporter (TC 2.A.2.4) family.</text>
</comment>
<comment type="subcellular location">
    <subcellularLocation>
        <location evidence="1">Cell membrane</location>
        <topology evidence="1">Multi-pass membrane protein</topology>
    </subcellularLocation>
</comment>
<dbReference type="Gramene" id="KXG25660">
    <property type="protein sequence ID" value="KXG25660"/>
    <property type="gene ID" value="SORBI_3007G214500"/>
</dbReference>
<feature type="transmembrane region" description="Helical" evidence="12">
    <location>
        <begin position="443"/>
        <end position="469"/>
    </location>
</feature>
<dbReference type="eggNOG" id="KOG0637">
    <property type="taxonomic scope" value="Eukaryota"/>
</dbReference>
<dbReference type="GO" id="GO:0042950">
    <property type="term" value="F:salicin transmembrane transporter activity"/>
    <property type="evidence" value="ECO:0007669"/>
    <property type="project" value="UniProtKB-ARBA"/>
</dbReference>
<keyword evidence="9 12" id="KW-1133">Transmembrane helix</keyword>
<evidence type="ECO:0000256" key="5">
    <source>
        <dbReference type="ARBA" id="ARBA00022475"/>
    </source>
</evidence>
<dbReference type="CDD" id="cd17313">
    <property type="entry name" value="MFS_SLC45_SUC"/>
    <property type="match status" value="1"/>
</dbReference>
<dbReference type="PANTHER" id="PTHR19432:SF43">
    <property type="entry name" value="SUCROSE TRANSPORT PROTEIN SUT5"/>
    <property type="match status" value="1"/>
</dbReference>
<gene>
    <name evidence="13" type="ORF">SORBI_3007G214500</name>
</gene>
<proteinExistence type="inferred from homology"/>
<dbReference type="Gene3D" id="1.20.1250.20">
    <property type="entry name" value="MFS general substrate transporter like domains"/>
    <property type="match status" value="1"/>
</dbReference>
<dbReference type="AlphaFoldDB" id="A0A1B6PJ34"/>
<accession>A0A1B6PJ34</accession>
<feature type="transmembrane region" description="Helical" evidence="12">
    <location>
        <begin position="261"/>
        <end position="281"/>
    </location>
</feature>
<feature type="transmembrane region" description="Helical" evidence="12">
    <location>
        <begin position="524"/>
        <end position="544"/>
    </location>
</feature>
<keyword evidence="5" id="KW-1003">Cell membrane</keyword>
<evidence type="ECO:0000256" key="7">
    <source>
        <dbReference type="ARBA" id="ARBA00022692"/>
    </source>
</evidence>
<dbReference type="OMA" id="THACCDA"/>